<dbReference type="SUPFAM" id="SSF52540">
    <property type="entry name" value="P-loop containing nucleoside triphosphate hydrolases"/>
    <property type="match status" value="2"/>
</dbReference>
<gene>
    <name evidence="3" type="ORF">Gferi_03670</name>
</gene>
<dbReference type="Proteomes" id="UP000095743">
    <property type="component" value="Chromosome"/>
</dbReference>
<dbReference type="InterPro" id="IPR052933">
    <property type="entry name" value="DNA_Protect_Modify"/>
</dbReference>
<dbReference type="InterPro" id="IPR000330">
    <property type="entry name" value="SNF2_N"/>
</dbReference>
<organism evidence="3 4">
    <name type="scientific">Geosporobacter ferrireducens</name>
    <dbReference type="NCBI Taxonomy" id="1424294"/>
    <lineage>
        <taxon>Bacteria</taxon>
        <taxon>Bacillati</taxon>
        <taxon>Bacillota</taxon>
        <taxon>Clostridia</taxon>
        <taxon>Peptostreptococcales</taxon>
        <taxon>Thermotaleaceae</taxon>
        <taxon>Geosporobacter</taxon>
    </lineage>
</organism>
<dbReference type="Gene3D" id="3.40.50.300">
    <property type="entry name" value="P-loop containing nucleotide triphosphate hydrolases"/>
    <property type="match status" value="2"/>
</dbReference>
<feature type="compositionally biased region" description="Basic and acidic residues" evidence="1">
    <location>
        <begin position="296"/>
        <end position="309"/>
    </location>
</feature>
<proteinExistence type="predicted"/>
<keyword evidence="4" id="KW-1185">Reference proteome</keyword>
<feature type="compositionally biased region" description="Basic and acidic residues" evidence="1">
    <location>
        <begin position="1448"/>
        <end position="1467"/>
    </location>
</feature>
<dbReference type="Gene3D" id="3.40.50.150">
    <property type="entry name" value="Vaccinia Virus protein VP39"/>
    <property type="match status" value="1"/>
</dbReference>
<feature type="compositionally biased region" description="Basic and acidic residues" evidence="1">
    <location>
        <begin position="3269"/>
        <end position="3285"/>
    </location>
</feature>
<feature type="compositionally biased region" description="Basic and acidic residues" evidence="1">
    <location>
        <begin position="360"/>
        <end position="371"/>
    </location>
</feature>
<sequence>MATKFQMYSQLAEQQARQITQGRRNWTRFLDTAARLYRYSFADQLMIYAQRPDATACAPIETWNSPMNRWVRRGAKGIALMDDSGDRPALRYVFDISDTEPAREDARVPFLWELREEHHAPVMEYLAKTYDNVENDLGTSLYNIASQLAREYYDDNAREIGYIAEGSFLEDYDELNLEVTFREALTVSIAYSLISRCGLDTEEYFEDGDFQKVFEFNTPATVYALGTAVSDLSEQVLKDIGAVIKKYERQKAAERSAQYEQRDRNRQQPSADLQPGRGLSASRSDSGRTGFAGDGGDNRQIRTDAEKLPETAPGHVVQFPASERKIVSPPAGDRPDGERENGTADEGTDREEPAPGQNGRSDELGEPHEQPESPSRGNHPERTDLQLNETPEEIPPEQETPVPGGISLPEKEPGAVAETYSKVGNTSSEPRPSASIAVPPLTDTLMGSFLSTVELDAILRDGGNERNSILHIAAYFMKDKTPAENAEFLAWEYRKGGKGFQFGDKQIAVWFDETGLTLGRGKSALQARDSVHITWEQAAVRIRELLDAGQYVSHDVFDEAMDNEHHELAERLLYFYRDDMRDFREMPEAWRSETGGFPADTTQVKELLLDKGGLGEYSLILERLEEDIEALSTDPDAPKRLWHSPSRLLQAVRDLGIPPLSFPAGEPPTVGFMPFITEDEVDAYLLRGGSYQSGKYRILSYFLHDHTPKERADFLKTEYGQGGQSHALSGADNSWADSEPGKGIILKRGSLSNPYDTVKLSWSAAEKRIGKLIQDGRYMTRAELDRIPEYEKEMLARNVTNFYYNLPEDIKRPYPSSNDIWDGEGRRAVRAMLDNPAKVAELLTAMKPILDGTHPDDRYYATRRTGFENLTAYQNGTYTLFPGLDGLTPPEAAAQRRTSEPVSQPYAQLSLFDLPQPLLPGVSEQRAVIEEKLREAETPALSSTESISQEEIDTLLLGAVETPEQYDRIIRQFTENPRSKEAAQLVKDIYGDGVYLMPRTDGAEGYLGLVGSDTGVTLSKGDPKTVPLAQRRPVVSLDLPWTKVYRRVSELVQAGRFLEAWEQPHVFYSPQKNIPYRAGDAVDALSTDNIHVRLVIDRVDKDYVYYTLPSEPEQEPVEMFRSRFEGYLDDGRYTVLEPDTTLSEQEADLTKPTPGEQAISMEPSPPHKEPDATDVLSQPQSEQAQESSEATAPGRVYAVGDTVYLESDKPYINDRIGDYDVSLQDPSLLYPIFRAESRERFERLLARNPKNKPFTDYLTADPDNAHEDLRDVLENGLLAGPDGDALARLFQDGASNSGIMDYLSRTLSGEAETMTLNTGETADYFAQASGLVIDVQSRFISRYSFDWGEITPVLRGIYEREPELFGRSGQEKETTPQQVEAQQQPEPQQQTEALPETGPSAAPSETPGPKEDFLLTREDIAYIRERLQNPTTEDIARIDAILAAAQKAAERTEKEADTHRTEPHAPAENELPEQNMPSESSLPEHDEPSHDTAESEDATGRTDEPPEPEITQTDLDEALIRWNGSLDSKILVYQYMQASPRARGTAAFLREEYGGDLPAFLVTKEGAEPVNLSWPVVQRSIARLMEEERFLTPEEQTYAQREYTDFADEELPDIDEAEPAQDVKPAPPPQNFRITDDHLGEGGQKTKFGYNLAAIRILKQIEAEDRHATPEEQETLSRYVGWGGIPQAFDADRDGWQKEYAELKELLTPEEYDMARASTLNAHYTSPTVIKAIYDTVERLGFKTGNLLEPACGVGNFFGLLPESIKNARLYGVELDSITGRIAKQLYPNADIRVTGYEQTNMPDAFFDVSVSNVPFGNYPVMDKKYKQNFHVHDYFFAKTLDQVRPGGIVAFVTSRYTMDKKNPEVRKYIAQRAELLGAVRLPNNAFKANAGTEVTTDILFLQRRDRLTDIEPDWVHLGVTEDGIPVNRYFAEHPEMVLGTMEYDDMMYGDRRETTCRPIPGADLAQQLREAMSIIRGQITEAELDDIEGTLDEFIPADPNVRNFSYTVVDDRVYYRENSCMYPVDLPAATLDRIRGMVELRNCVHELIDLQLEEFGDSEIKAKQAELNRLYDAFTAEYGLINATANSRAFSADSAYFLLCSLEILDEDGNLARKADMFTKRTIKQKTVITSVDTASEALAVSIGECACVDMDFMQQLTGFSKERLISDLEGIIFRDLGDQPPESVPKAFYDLDKLPFVTADEYLSGDVRSKLRLAKALAEMRPDLAQQLAPNIAALEKAQPKDLDASEISVRLGSTWVDKEYVQQFMFELLQPSYNLRNNLKVNYFEYTGEWQVAGKNRIPYNNILATVTYGTERMNAYQIIDDTLNLRDVRVYDIKYEDGKEKRVLNKKETTLAQQKQEAIKQAFKDWIWKDPKRRQALVRLYNDRFNSTRLREYDGSHINFSGISPDITLRTHQLNAIAHILYGGNTLLAHEVGAGKTFEMVAAAMESKRLGLCQKSLFAVPNHLTEQWASEFLRLYPSANILVATKKDFEMRNRKKFCAKISTGDYDAVIIGHSQLEKIPMSVERQERLLREQIWEVMEGIDELKRSRGENFSIKQLEKTRKSLESRLKNLLEGKRRDDVVTFEQLGVDRLFIDESHFFKNLFLYTKMRNVAGLSTSDAQKSSDLFMKCRYMDELTGGKGIIFATGTPISNSMVEMYTIQRYLQYDLLVKKNLSHFDAWASTFGETVTAIELAPEGTGYRARTRFSKFHNLPELMAMFKEVADVKTADTLDLPRPKANYETVVVKPTELQKEMVKELSDRAAAVHANLVDPTMDNMLKITSDGRKIGLDQRLMNPMLPDDESSKVNACAGNIYRIWKETKADRLSQLAFCDFSTPNQDGRFNVYDDIRDKLIAKGIPEDEIAFIHDANTEARKKELFAKVRQGKVRILFGSTFKMGAGTNVQDLLIALHDLDCPWRPSDLEQRAGRIVRQGNSNPEVYIYRYATEGTFDAYLWQTVENKQKFISQIMTSKSPVRACEDVDETALSYAEIKALCAGNPLIKEKIDLDIEVARLRLLRADHQSQHYRLEDDLLKYYPENIEAAKSRIAGAEKDMARYMENLPKAPDAQPEASDAPETGASEVDSHAAPPFPTMTVLGVEYTEKEPAAKALLEACKTVVGKEPAKIGSYLGFDMSLSFDSFYKKFNLTLKGDLSYSVELGMDTFGNMTRINNALRVDIPERLETSKNQLENLYQQVEDAKRELKKPFAQERELAEKEARLAFLNAQLNIDSGPERVMEMAESDLPQLAYAKSAKPSILENLRSGTSDGKLKDSSDRLKNHDITL</sequence>
<dbReference type="InterPro" id="IPR027417">
    <property type="entry name" value="P-loop_NTPase"/>
</dbReference>
<feature type="region of interest" description="Disordered" evidence="1">
    <location>
        <begin position="1619"/>
        <end position="1640"/>
    </location>
</feature>
<feature type="region of interest" description="Disordered" evidence="1">
    <location>
        <begin position="1448"/>
        <end position="1516"/>
    </location>
</feature>
<name>A0A1D8GCX4_9FIRM</name>
<feature type="region of interest" description="Disordered" evidence="1">
    <location>
        <begin position="1139"/>
        <end position="1195"/>
    </location>
</feature>
<dbReference type="InterPro" id="IPR029063">
    <property type="entry name" value="SAM-dependent_MTases_sf"/>
</dbReference>
<dbReference type="InterPro" id="IPR014001">
    <property type="entry name" value="Helicase_ATP-bd"/>
</dbReference>
<dbReference type="STRING" id="1424294.Gferi_03670"/>
<dbReference type="PROSITE" id="PS51192">
    <property type="entry name" value="HELICASE_ATP_BIND_1"/>
    <property type="match status" value="1"/>
</dbReference>
<evidence type="ECO:0000259" key="2">
    <source>
        <dbReference type="PROSITE" id="PS51192"/>
    </source>
</evidence>
<dbReference type="PANTHER" id="PTHR41313">
    <property type="entry name" value="ADENINE-SPECIFIC METHYLTRANSFERASE"/>
    <property type="match status" value="1"/>
</dbReference>
<protein>
    <recommendedName>
        <fullName evidence="2">Helicase ATP-binding domain-containing protein</fullName>
    </recommendedName>
</protein>
<dbReference type="EMBL" id="CP017269">
    <property type="protein sequence ID" value="AOT68753.1"/>
    <property type="molecule type" value="Genomic_DNA"/>
</dbReference>
<feature type="compositionally biased region" description="Basic and acidic residues" evidence="1">
    <location>
        <begin position="333"/>
        <end position="342"/>
    </location>
</feature>
<feature type="domain" description="Helicase ATP-binding" evidence="2">
    <location>
        <begin position="2421"/>
        <end position="2670"/>
    </location>
</feature>
<accession>A0A1D8GCX4</accession>
<feature type="compositionally biased region" description="Low complexity" evidence="1">
    <location>
        <begin position="1180"/>
        <end position="1192"/>
    </location>
</feature>
<dbReference type="KEGG" id="gfe:Gferi_03670"/>
<reference evidence="3 4" key="1">
    <citation type="submission" date="2016-09" db="EMBL/GenBank/DDBJ databases">
        <title>Genomic analysis reveals versatility of anaerobic energy metabolism of Geosporobacter ferrireducens IRF9 of phylum Firmicutes.</title>
        <authorList>
            <person name="Kim S.-J."/>
        </authorList>
    </citation>
    <scope>NUCLEOTIDE SEQUENCE [LARGE SCALE GENOMIC DNA]</scope>
    <source>
        <strain evidence="3 4">IRF9</strain>
    </source>
</reference>
<feature type="compositionally biased region" description="Basic and acidic residues" evidence="1">
    <location>
        <begin position="1482"/>
        <end position="1504"/>
    </location>
</feature>
<dbReference type="InterPro" id="IPR001650">
    <property type="entry name" value="Helicase_C-like"/>
</dbReference>
<dbReference type="GO" id="GO:0005524">
    <property type="term" value="F:ATP binding"/>
    <property type="evidence" value="ECO:0007669"/>
    <property type="project" value="InterPro"/>
</dbReference>
<evidence type="ECO:0000313" key="3">
    <source>
        <dbReference type="EMBL" id="AOT68753.1"/>
    </source>
</evidence>
<feature type="region of interest" description="Disordered" evidence="1">
    <location>
        <begin position="3066"/>
        <end position="3092"/>
    </location>
</feature>
<feature type="region of interest" description="Disordered" evidence="1">
    <location>
        <begin position="254"/>
        <end position="411"/>
    </location>
</feature>
<feature type="region of interest" description="Disordered" evidence="1">
    <location>
        <begin position="1367"/>
        <end position="1412"/>
    </location>
</feature>
<dbReference type="PANTHER" id="PTHR41313:SF1">
    <property type="entry name" value="DNA METHYLASE ADENINE-SPECIFIC DOMAIN-CONTAINING PROTEIN"/>
    <property type="match status" value="1"/>
</dbReference>
<evidence type="ECO:0000256" key="1">
    <source>
        <dbReference type="SAM" id="MobiDB-lite"/>
    </source>
</evidence>
<dbReference type="SMART" id="SM00487">
    <property type="entry name" value="DEXDc"/>
    <property type="match status" value="1"/>
</dbReference>
<dbReference type="Pfam" id="PF00176">
    <property type="entry name" value="SNF2-rel_dom"/>
    <property type="match status" value="1"/>
</dbReference>
<feature type="region of interest" description="Disordered" evidence="1">
    <location>
        <begin position="3261"/>
        <end position="3285"/>
    </location>
</feature>
<dbReference type="SUPFAM" id="SSF53335">
    <property type="entry name" value="S-adenosyl-L-methionine-dependent methyltransferases"/>
    <property type="match status" value="1"/>
</dbReference>
<dbReference type="Pfam" id="PF00271">
    <property type="entry name" value="Helicase_C"/>
    <property type="match status" value="1"/>
</dbReference>
<evidence type="ECO:0000313" key="4">
    <source>
        <dbReference type="Proteomes" id="UP000095743"/>
    </source>
</evidence>
<feature type="compositionally biased region" description="Low complexity" evidence="1">
    <location>
        <begin position="1375"/>
        <end position="1397"/>
    </location>
</feature>